<accession>A0A4S4MPQ7</accession>
<proteinExistence type="predicted"/>
<keyword evidence="2" id="KW-1185">Reference proteome</keyword>
<reference evidence="1 2" key="1">
    <citation type="submission" date="2019-02" db="EMBL/GenBank/DDBJ databases">
        <title>Genome sequencing of the rare red list fungi Antrodiella citrinella (Flaviporus citrinellus).</title>
        <authorList>
            <person name="Buettner E."/>
            <person name="Kellner H."/>
        </authorList>
    </citation>
    <scope>NUCLEOTIDE SEQUENCE [LARGE SCALE GENOMIC DNA]</scope>
    <source>
        <strain evidence="1 2">DSM 108506</strain>
    </source>
</reference>
<dbReference type="Proteomes" id="UP000308730">
    <property type="component" value="Unassembled WGS sequence"/>
</dbReference>
<comment type="caution">
    <text evidence="1">The sequence shown here is derived from an EMBL/GenBank/DDBJ whole genome shotgun (WGS) entry which is preliminary data.</text>
</comment>
<name>A0A4S4MPQ7_9APHY</name>
<evidence type="ECO:0000313" key="1">
    <source>
        <dbReference type="EMBL" id="THH27929.1"/>
    </source>
</evidence>
<evidence type="ECO:0008006" key="3">
    <source>
        <dbReference type="Google" id="ProtNLM"/>
    </source>
</evidence>
<dbReference type="AlphaFoldDB" id="A0A4S4MPQ7"/>
<evidence type="ECO:0000313" key="2">
    <source>
        <dbReference type="Proteomes" id="UP000308730"/>
    </source>
</evidence>
<dbReference type="EMBL" id="SGPM01000214">
    <property type="protein sequence ID" value="THH27929.1"/>
    <property type="molecule type" value="Genomic_DNA"/>
</dbReference>
<organism evidence="1 2">
    <name type="scientific">Antrodiella citrinella</name>
    <dbReference type="NCBI Taxonomy" id="2447956"/>
    <lineage>
        <taxon>Eukaryota</taxon>
        <taxon>Fungi</taxon>
        <taxon>Dikarya</taxon>
        <taxon>Basidiomycota</taxon>
        <taxon>Agaricomycotina</taxon>
        <taxon>Agaricomycetes</taxon>
        <taxon>Polyporales</taxon>
        <taxon>Steccherinaceae</taxon>
        <taxon>Antrodiella</taxon>
    </lineage>
</organism>
<sequence>MQTHNPPGYTLNVMPGAAEAAAEIQHADGLWFASGNLVLQVGNKLYKLHSDILGRHSDTLYDILGIPQDADSDEGTMEDQPVVVPIDPPEYFLYWVSWVYGLGRTTMGTPAEVTAPDLESTLGILHVSDYLQATGSAMFAVNRLAALNISPIVLLELARKYSSRYGLDVQVGPAIRSIMARSIQEITVLDFHRLDEIFLHISKTKIHILEHRCMVAFNPPGVGGGTLVPKGLGCTPQSHVRCVEIWGDVWVKKVMSLLLSYIDPCPLSSIADRLINNDHWWPAESNLSCKDEFIGFVAQSLQFRVEDDAINQLVQRVQISLQ</sequence>
<dbReference type="OrthoDB" id="2593747at2759"/>
<gene>
    <name evidence="1" type="ORF">EUX98_g6246</name>
</gene>
<protein>
    <recommendedName>
        <fullName evidence="3">BTB domain-containing protein</fullName>
    </recommendedName>
</protein>